<dbReference type="GeneID" id="99987327"/>
<evidence type="ECO:0000256" key="1">
    <source>
        <dbReference type="SAM" id="SignalP"/>
    </source>
</evidence>
<reference evidence="3" key="1">
    <citation type="submission" date="2016-10" db="EMBL/GenBank/DDBJ databases">
        <authorList>
            <person name="Varghese N."/>
            <person name="Submissions S."/>
        </authorList>
    </citation>
    <scope>NUCLEOTIDE SEQUENCE [LARGE SCALE GENOMIC DNA]</scope>
    <source>
        <strain evidence="3">CGMCC 1.12402</strain>
    </source>
</reference>
<keyword evidence="1" id="KW-0732">Signal</keyword>
<dbReference type="EMBL" id="FOIR01000002">
    <property type="protein sequence ID" value="SEW30271.1"/>
    <property type="molecule type" value="Genomic_DNA"/>
</dbReference>
<evidence type="ECO:0000313" key="3">
    <source>
        <dbReference type="Proteomes" id="UP000199437"/>
    </source>
</evidence>
<name>A0A1I0QSA4_9BACT</name>
<organism evidence="2 3">
    <name type="scientific">Roseivirga pacifica</name>
    <dbReference type="NCBI Taxonomy" id="1267423"/>
    <lineage>
        <taxon>Bacteria</taxon>
        <taxon>Pseudomonadati</taxon>
        <taxon>Bacteroidota</taxon>
        <taxon>Cytophagia</taxon>
        <taxon>Cytophagales</taxon>
        <taxon>Roseivirgaceae</taxon>
        <taxon>Roseivirga</taxon>
    </lineage>
</organism>
<gene>
    <name evidence="2" type="ORF">SAMN05216290_2635</name>
</gene>
<accession>A0A1I0QSA4</accession>
<dbReference type="PROSITE" id="PS51257">
    <property type="entry name" value="PROKAR_LIPOPROTEIN"/>
    <property type="match status" value="1"/>
</dbReference>
<dbReference type="AlphaFoldDB" id="A0A1I0QSA4"/>
<feature type="chain" id="PRO_5011583135" evidence="1">
    <location>
        <begin position="24"/>
        <end position="126"/>
    </location>
</feature>
<dbReference type="Proteomes" id="UP000199437">
    <property type="component" value="Unassembled WGS sequence"/>
</dbReference>
<dbReference type="RefSeq" id="WP_090259029.1">
    <property type="nucleotide sequence ID" value="NZ_FOIR01000002.1"/>
</dbReference>
<evidence type="ECO:0000313" key="2">
    <source>
        <dbReference type="EMBL" id="SEW30271.1"/>
    </source>
</evidence>
<dbReference type="OrthoDB" id="1189145at2"/>
<proteinExistence type="predicted"/>
<feature type="signal peptide" evidence="1">
    <location>
        <begin position="1"/>
        <end position="23"/>
    </location>
</feature>
<keyword evidence="3" id="KW-1185">Reference proteome</keyword>
<dbReference type="STRING" id="1267423.SAMN05216290_2635"/>
<protein>
    <submittedName>
        <fullName evidence="2">Uncharacterized protein</fullName>
    </submittedName>
</protein>
<sequence length="126" mass="13360">MKKLLFNTLLIVAISCVAANVNAQTKREPIPKAPLAEISLSPCGYGFNANVYYHGTTSPIVGTYPYEIWLGGTMVDSGTISHGGSTPWVLSACTTYTFKFYGSWASSSVTSTLTVTTDGCGGLFIC</sequence>